<protein>
    <recommendedName>
        <fullName evidence="3">ShKT domain-containing protein</fullName>
    </recommendedName>
</protein>
<keyword evidence="1" id="KW-1015">Disulfide bond</keyword>
<feature type="disulfide bond" evidence="1">
    <location>
        <begin position="38"/>
        <end position="72"/>
    </location>
</feature>
<comment type="caution">
    <text evidence="1">Lacks conserved residue(s) required for the propagation of feature annotation.</text>
</comment>
<evidence type="ECO:0000259" key="3">
    <source>
        <dbReference type="PROSITE" id="PS51670"/>
    </source>
</evidence>
<feature type="compositionally biased region" description="Gly residues" evidence="2">
    <location>
        <begin position="9"/>
        <end position="20"/>
    </location>
</feature>
<feature type="domain" description="ShKT" evidence="3">
    <location>
        <begin position="38"/>
        <end position="72"/>
    </location>
</feature>
<evidence type="ECO:0000313" key="5">
    <source>
        <dbReference type="Proteomes" id="UP000270094"/>
    </source>
</evidence>
<dbReference type="AlphaFoldDB" id="A0A3P7JR77"/>
<evidence type="ECO:0000256" key="2">
    <source>
        <dbReference type="SAM" id="MobiDB-lite"/>
    </source>
</evidence>
<dbReference type="PROSITE" id="PS51670">
    <property type="entry name" value="SHKT"/>
    <property type="match status" value="1"/>
</dbReference>
<organism evidence="4 5">
    <name type="scientific">Strongylus vulgaris</name>
    <name type="common">Blood worm</name>
    <dbReference type="NCBI Taxonomy" id="40348"/>
    <lineage>
        <taxon>Eukaryota</taxon>
        <taxon>Metazoa</taxon>
        <taxon>Ecdysozoa</taxon>
        <taxon>Nematoda</taxon>
        <taxon>Chromadorea</taxon>
        <taxon>Rhabditida</taxon>
        <taxon>Rhabditina</taxon>
        <taxon>Rhabditomorpha</taxon>
        <taxon>Strongyloidea</taxon>
        <taxon>Strongylidae</taxon>
        <taxon>Strongylus</taxon>
    </lineage>
</organism>
<reference evidence="4 5" key="1">
    <citation type="submission" date="2018-11" db="EMBL/GenBank/DDBJ databases">
        <authorList>
            <consortium name="Pathogen Informatics"/>
        </authorList>
    </citation>
    <scope>NUCLEOTIDE SEQUENCE [LARGE SCALE GENOMIC DNA]</scope>
</reference>
<gene>
    <name evidence="4" type="ORF">SVUK_LOCUS20874</name>
</gene>
<accession>A0A3P7JR77</accession>
<feature type="region of interest" description="Disordered" evidence="2">
    <location>
        <begin position="1"/>
        <end position="34"/>
    </location>
</feature>
<dbReference type="Proteomes" id="UP000270094">
    <property type="component" value="Unassembled WGS sequence"/>
</dbReference>
<name>A0A3P7JR77_STRVU</name>
<dbReference type="EMBL" id="UYYB01146562">
    <property type="protein sequence ID" value="VDM85876.1"/>
    <property type="molecule type" value="Genomic_DNA"/>
</dbReference>
<dbReference type="OrthoDB" id="420380at2759"/>
<keyword evidence="5" id="KW-1185">Reference proteome</keyword>
<dbReference type="InterPro" id="IPR003582">
    <property type="entry name" value="ShKT_dom"/>
</dbReference>
<feature type="non-terminal residue" evidence="4">
    <location>
        <position position="81"/>
    </location>
</feature>
<sequence>MERAAGAPDIGGGGAGGGAAGPPPQEGPTQPIVQDESCFNQNPCCATWASQGGCRRDTARMDIVCSASCNACKPQTYTLQD</sequence>
<evidence type="ECO:0000256" key="1">
    <source>
        <dbReference type="PROSITE-ProRule" id="PRU01005"/>
    </source>
</evidence>
<dbReference type="Pfam" id="PF01549">
    <property type="entry name" value="ShK"/>
    <property type="match status" value="1"/>
</dbReference>
<evidence type="ECO:0000313" key="4">
    <source>
        <dbReference type="EMBL" id="VDM85876.1"/>
    </source>
</evidence>
<proteinExistence type="predicted"/>